<dbReference type="InterPro" id="IPR014718">
    <property type="entry name" value="GH-type_carb-bd"/>
</dbReference>
<keyword evidence="14" id="KW-1185">Reference proteome</keyword>
<dbReference type="GO" id="GO:0005990">
    <property type="term" value="P:lactose catabolic process"/>
    <property type="evidence" value="ECO:0007669"/>
    <property type="project" value="TreeGrafter"/>
</dbReference>
<name>A0A4Y8AT29_9FLAO</name>
<dbReference type="InterPro" id="IPR006102">
    <property type="entry name" value="Ig-like_GH2"/>
</dbReference>
<dbReference type="Proteomes" id="UP000298517">
    <property type="component" value="Unassembled WGS sequence"/>
</dbReference>
<dbReference type="InterPro" id="IPR036156">
    <property type="entry name" value="Beta-gal/glucu_dom_sf"/>
</dbReference>
<dbReference type="SUPFAM" id="SSF49785">
    <property type="entry name" value="Galactose-binding domain-like"/>
    <property type="match status" value="1"/>
</dbReference>
<proteinExistence type="inferred from homology"/>
<dbReference type="Gene3D" id="2.60.40.10">
    <property type="entry name" value="Immunoglobulins"/>
    <property type="match status" value="2"/>
</dbReference>
<dbReference type="InterPro" id="IPR008979">
    <property type="entry name" value="Galactose-bd-like_sf"/>
</dbReference>
<dbReference type="Pfam" id="PF02836">
    <property type="entry name" value="Glyco_hydro_2_C"/>
    <property type="match status" value="1"/>
</dbReference>
<dbReference type="InterPro" id="IPR013783">
    <property type="entry name" value="Ig-like_fold"/>
</dbReference>
<evidence type="ECO:0000256" key="11">
    <source>
        <dbReference type="SAM" id="SignalP"/>
    </source>
</evidence>
<dbReference type="Pfam" id="PF00703">
    <property type="entry name" value="Glyco_hydro_2"/>
    <property type="match status" value="1"/>
</dbReference>
<dbReference type="InterPro" id="IPR017853">
    <property type="entry name" value="GH"/>
</dbReference>
<dbReference type="PROSITE" id="PS00608">
    <property type="entry name" value="GLYCOSYL_HYDROL_F2_2"/>
    <property type="match status" value="1"/>
</dbReference>
<comment type="caution">
    <text evidence="13">The sequence shown here is derived from an EMBL/GenBank/DDBJ whole genome shotgun (WGS) entry which is preliminary data.</text>
</comment>
<dbReference type="InterPro" id="IPR006101">
    <property type="entry name" value="Glyco_hydro_2"/>
</dbReference>
<dbReference type="Gene3D" id="2.60.120.260">
    <property type="entry name" value="Galactose-binding domain-like"/>
    <property type="match status" value="1"/>
</dbReference>
<feature type="signal peptide" evidence="11">
    <location>
        <begin position="1"/>
        <end position="20"/>
    </location>
</feature>
<dbReference type="AlphaFoldDB" id="A0A4Y8AT29"/>
<comment type="subunit">
    <text evidence="4">Monomer.</text>
</comment>
<dbReference type="InterPro" id="IPR006104">
    <property type="entry name" value="Glyco_hydro_2_N"/>
</dbReference>
<sequence>MKQINLIFFLIFCISFNGQAQINDWENPSVVQINKLPARATSVSFDSESLALEGNIKNSPRYKSLNGRWKFNWADVPEKSPENFYKQDFDVSNWEEITVPANWELEGYGMPIYTNVTYPFTPVNPPNVPIDDNPVGAYKKEFSLPVDWKDMNVIVHFGGVSSAFYIWVNGEKVGYSQGSRLPAEFDISPYLNEGKNTIAVKVYRWSDGSYLEDQDHWRLSGIHRDVYLEAVPKAHIYDYFVRTELDENYEDAILKIRPIVNNYTNTNINNWTIEAQLFDANKKPVLEAPIKKNLGQLYGAYSPQRGNLSPAFLRAEIKNPLKWSAEYPNLYTTVIYLKNEKGELIEARSSKIGFRKTEFRDGELYVNGESILLYGVNRHDHDEYTGKVVSEETMLKDILLLKQFNFNAVRTSHYPNNSRWYELCDEYGIYVMDEANLETHGLGGRPSNNKLWLNSFMERAVRMVERDKNHPSIIFWSLGNESGSGPNHAAMSGWIREYDPSRPVHYEGAQPTFEKHKMDRFAPDPSYVDIASRMYNSIEYMVTLANRENDNRPVLWCEYAHAMGNSLGNFEAFWEAIRREKRIVGAFIWDWTDQGLAKTDENGVKYWLYGGDHGEPIHSGNFCINGVINPDQTPKPTTWAAKKVHQPIVIKASNLAAGELNIKNWHHFKNLNNFDLFWSIEENGKVIQKGQLPSLDLDAAKETLVTIPFKKINTKVGKEYFLNISFKLKNGTTWAEKGHEIAWEQFKLPFESSKSIDAPKNNKAVLISHTQNQVSITTAKTKATFDKISGYLTSLKNKKGVEFLKAPLKGNFWRPPTDNDEGSQLVGRHGVWKTAVDNSTLADFTISEENENMVKIVAVYNLPTSKKDEKEIFSKLTTEYLILGNGTIKVSYFFNPEGDLPNLPRFGSQVQLAKQFDNFTWFGMGPHENYIDRLSGAKIGTYKKSVKKDFFQYVRPQESNNYTQVRWATLTNNKGEGIKFSSPQLLSVSAWPYLMKDLETAKHINELPNRDLITLNIDYKQRGLGGDDSWSMKARPHEQFRLPAIKYNYSYTIEVIKLK</sequence>
<dbReference type="PANTHER" id="PTHR46323">
    <property type="entry name" value="BETA-GALACTOSIDASE"/>
    <property type="match status" value="1"/>
</dbReference>
<dbReference type="Gene3D" id="2.70.98.10">
    <property type="match status" value="1"/>
</dbReference>
<evidence type="ECO:0000256" key="8">
    <source>
        <dbReference type="ARBA" id="ARBA00023295"/>
    </source>
</evidence>
<keyword evidence="7" id="KW-0106">Calcium</keyword>
<dbReference type="InterPro" id="IPR006103">
    <property type="entry name" value="Glyco_hydro_2_cat"/>
</dbReference>
<dbReference type="EC" id="3.2.1.23" evidence="5 10"/>
<dbReference type="PANTHER" id="PTHR46323:SF2">
    <property type="entry name" value="BETA-GALACTOSIDASE"/>
    <property type="match status" value="1"/>
</dbReference>
<dbReference type="OrthoDB" id="9801077at2"/>
<dbReference type="SUPFAM" id="SSF74650">
    <property type="entry name" value="Galactose mutarotase-like"/>
    <property type="match status" value="1"/>
</dbReference>
<dbReference type="RefSeq" id="WP_134247397.1">
    <property type="nucleotide sequence ID" value="NZ_SNQI01000002.1"/>
</dbReference>
<evidence type="ECO:0000313" key="14">
    <source>
        <dbReference type="Proteomes" id="UP000298517"/>
    </source>
</evidence>
<comment type="catalytic activity">
    <reaction evidence="1 10">
        <text>Hydrolysis of terminal non-reducing beta-D-galactose residues in beta-D-galactosides.</text>
        <dbReference type="EC" id="3.2.1.23"/>
    </reaction>
</comment>
<evidence type="ECO:0000256" key="3">
    <source>
        <dbReference type="ARBA" id="ARBA00007401"/>
    </source>
</evidence>
<dbReference type="GO" id="GO:0004565">
    <property type="term" value="F:beta-galactosidase activity"/>
    <property type="evidence" value="ECO:0007669"/>
    <property type="project" value="UniProtKB-EC"/>
</dbReference>
<evidence type="ECO:0000256" key="10">
    <source>
        <dbReference type="RuleBase" id="RU361154"/>
    </source>
</evidence>
<evidence type="ECO:0000256" key="9">
    <source>
        <dbReference type="ARBA" id="ARBA00032230"/>
    </source>
</evidence>
<organism evidence="13 14">
    <name type="scientific">Gramella jeungdoensis</name>
    <dbReference type="NCBI Taxonomy" id="708091"/>
    <lineage>
        <taxon>Bacteria</taxon>
        <taxon>Pseudomonadati</taxon>
        <taxon>Bacteroidota</taxon>
        <taxon>Flavobacteriia</taxon>
        <taxon>Flavobacteriales</taxon>
        <taxon>Flavobacteriaceae</taxon>
        <taxon>Christiangramia</taxon>
    </lineage>
</organism>
<dbReference type="GO" id="GO:0030246">
    <property type="term" value="F:carbohydrate binding"/>
    <property type="evidence" value="ECO:0007669"/>
    <property type="project" value="InterPro"/>
</dbReference>
<dbReference type="Pfam" id="PF02929">
    <property type="entry name" value="Bgal_small_N"/>
    <property type="match status" value="1"/>
</dbReference>
<keyword evidence="11" id="KW-0732">Signal</keyword>
<dbReference type="PROSITE" id="PS00719">
    <property type="entry name" value="GLYCOSYL_HYDROL_F2_1"/>
    <property type="match status" value="1"/>
</dbReference>
<dbReference type="EMBL" id="SNQI01000002">
    <property type="protein sequence ID" value="TEW75027.1"/>
    <property type="molecule type" value="Genomic_DNA"/>
</dbReference>
<dbReference type="InterPro" id="IPR011013">
    <property type="entry name" value="Gal_mutarotase_sf_dom"/>
</dbReference>
<comment type="similarity">
    <text evidence="3 10">Belongs to the glycosyl hydrolase 2 family.</text>
</comment>
<evidence type="ECO:0000313" key="13">
    <source>
        <dbReference type="EMBL" id="TEW75027.1"/>
    </source>
</evidence>
<dbReference type="SUPFAM" id="SSF49303">
    <property type="entry name" value="beta-Galactosidase/glucuronidase domain"/>
    <property type="match status" value="2"/>
</dbReference>
<dbReference type="Pfam" id="PF02837">
    <property type="entry name" value="Glyco_hydro_2_N"/>
    <property type="match status" value="1"/>
</dbReference>
<evidence type="ECO:0000256" key="1">
    <source>
        <dbReference type="ARBA" id="ARBA00001412"/>
    </source>
</evidence>
<evidence type="ECO:0000256" key="6">
    <source>
        <dbReference type="ARBA" id="ARBA00022801"/>
    </source>
</evidence>
<protein>
    <recommendedName>
        <fullName evidence="5 10">Beta-galactosidase</fullName>
        <ecNumber evidence="5 10">3.2.1.23</ecNumber>
    </recommendedName>
    <alternativeName>
        <fullName evidence="9 10">Lactase</fullName>
    </alternativeName>
</protein>
<dbReference type="InterPro" id="IPR023232">
    <property type="entry name" value="Glyco_hydro_2_AS"/>
</dbReference>
<dbReference type="Gene3D" id="3.20.20.80">
    <property type="entry name" value="Glycosidases"/>
    <property type="match status" value="1"/>
</dbReference>
<dbReference type="InterPro" id="IPR032312">
    <property type="entry name" value="LacZ_4"/>
</dbReference>
<evidence type="ECO:0000256" key="2">
    <source>
        <dbReference type="ARBA" id="ARBA00001913"/>
    </source>
</evidence>
<dbReference type="InterPro" id="IPR004199">
    <property type="entry name" value="B-gal_small/dom_5"/>
</dbReference>
<feature type="chain" id="PRO_5021468625" description="Beta-galactosidase" evidence="11">
    <location>
        <begin position="21"/>
        <end position="1059"/>
    </location>
</feature>
<feature type="domain" description="Beta galactosidase small chain/" evidence="12">
    <location>
        <begin position="775"/>
        <end position="1054"/>
    </location>
</feature>
<keyword evidence="6 10" id="KW-0378">Hydrolase</keyword>
<evidence type="ECO:0000256" key="5">
    <source>
        <dbReference type="ARBA" id="ARBA00012756"/>
    </source>
</evidence>
<dbReference type="InterPro" id="IPR050347">
    <property type="entry name" value="Bact_Beta-galactosidase"/>
</dbReference>
<dbReference type="SUPFAM" id="SSF51445">
    <property type="entry name" value="(Trans)glycosidases"/>
    <property type="match status" value="1"/>
</dbReference>
<dbReference type="Pfam" id="PF16353">
    <property type="entry name" value="LacZ_4"/>
    <property type="match status" value="1"/>
</dbReference>
<keyword evidence="8 10" id="KW-0326">Glycosidase</keyword>
<gene>
    <name evidence="13" type="ORF">E2488_05745</name>
</gene>
<reference evidence="13 14" key="1">
    <citation type="journal article" date="2011" name="J. Microbiol.">
        <title>Gramella jeungdoensis sp. nov., isolated from a solar saltern in Korea.</title>
        <authorList>
            <person name="Joung Y."/>
            <person name="Kim H."/>
            <person name="Jang T."/>
            <person name="Ahn T.S."/>
            <person name="Joh K."/>
        </authorList>
    </citation>
    <scope>NUCLEOTIDE SEQUENCE [LARGE SCALE GENOMIC DNA]</scope>
    <source>
        <strain evidence="13 14">KCTC 23123</strain>
    </source>
</reference>
<dbReference type="InterPro" id="IPR023230">
    <property type="entry name" value="Glyco_hydro_2_CS"/>
</dbReference>
<evidence type="ECO:0000259" key="12">
    <source>
        <dbReference type="SMART" id="SM01038"/>
    </source>
</evidence>
<evidence type="ECO:0000256" key="7">
    <source>
        <dbReference type="ARBA" id="ARBA00022837"/>
    </source>
</evidence>
<comment type="cofactor">
    <cofactor evidence="2">
        <name>Ca(2+)</name>
        <dbReference type="ChEBI" id="CHEBI:29108"/>
    </cofactor>
</comment>
<evidence type="ECO:0000256" key="4">
    <source>
        <dbReference type="ARBA" id="ARBA00011245"/>
    </source>
</evidence>
<dbReference type="GO" id="GO:0009341">
    <property type="term" value="C:beta-galactosidase complex"/>
    <property type="evidence" value="ECO:0007669"/>
    <property type="project" value="InterPro"/>
</dbReference>
<accession>A0A4Y8AT29</accession>
<dbReference type="PRINTS" id="PR00132">
    <property type="entry name" value="GLHYDRLASE2"/>
</dbReference>
<dbReference type="SMART" id="SM01038">
    <property type="entry name" value="Bgal_small_N"/>
    <property type="match status" value="1"/>
</dbReference>